<evidence type="ECO:0000313" key="2">
    <source>
        <dbReference type="Proteomes" id="UP001341840"/>
    </source>
</evidence>
<gene>
    <name evidence="1" type="ORF">PIB30_085753</name>
</gene>
<protein>
    <submittedName>
        <fullName evidence="1">Uncharacterized protein</fullName>
    </submittedName>
</protein>
<reference evidence="1 2" key="1">
    <citation type="journal article" date="2023" name="Plants (Basel)">
        <title>Bridging the Gap: Combining Genomics and Transcriptomics Approaches to Understand Stylosanthes scabra, an Orphan Legume from the Brazilian Caatinga.</title>
        <authorList>
            <person name="Ferreira-Neto J.R.C."/>
            <person name="da Silva M.D."/>
            <person name="Binneck E."/>
            <person name="de Melo N.F."/>
            <person name="da Silva R.H."/>
            <person name="de Melo A.L.T.M."/>
            <person name="Pandolfi V."/>
            <person name="Bustamante F.O."/>
            <person name="Brasileiro-Vidal A.C."/>
            <person name="Benko-Iseppon A.M."/>
        </authorList>
    </citation>
    <scope>NUCLEOTIDE SEQUENCE [LARGE SCALE GENOMIC DNA]</scope>
    <source>
        <tissue evidence="1">Leaves</tissue>
    </source>
</reference>
<sequence length="217" mass="24408">MPKRPLLYLLPTLQLKFCRLTVLQNHPQDCNTFPTTPSLSLSHLTHSNPSSPLFQTHFYRTPFYSFQTPSPAEHIPSLQHHTSYHPNPALQPLHPTHPPLPCPLPPHPTYFTTIPFRASLLLEDKQPSSWVWQAHSSLDMASSSSDILDAHCFGSQYHQDLFEEHLAKKSVTPETCDGCPAAALATGLEFLNFQNRVSIVVEESKPKVRLIAGFVNK</sequence>
<dbReference type="Proteomes" id="UP001341840">
    <property type="component" value="Unassembled WGS sequence"/>
</dbReference>
<keyword evidence="2" id="KW-1185">Reference proteome</keyword>
<organism evidence="1 2">
    <name type="scientific">Stylosanthes scabra</name>
    <dbReference type="NCBI Taxonomy" id="79078"/>
    <lineage>
        <taxon>Eukaryota</taxon>
        <taxon>Viridiplantae</taxon>
        <taxon>Streptophyta</taxon>
        <taxon>Embryophyta</taxon>
        <taxon>Tracheophyta</taxon>
        <taxon>Spermatophyta</taxon>
        <taxon>Magnoliopsida</taxon>
        <taxon>eudicotyledons</taxon>
        <taxon>Gunneridae</taxon>
        <taxon>Pentapetalae</taxon>
        <taxon>rosids</taxon>
        <taxon>fabids</taxon>
        <taxon>Fabales</taxon>
        <taxon>Fabaceae</taxon>
        <taxon>Papilionoideae</taxon>
        <taxon>50 kb inversion clade</taxon>
        <taxon>dalbergioids sensu lato</taxon>
        <taxon>Dalbergieae</taxon>
        <taxon>Pterocarpus clade</taxon>
        <taxon>Stylosanthes</taxon>
    </lineage>
</organism>
<proteinExistence type="predicted"/>
<name>A0ABU6XQX4_9FABA</name>
<dbReference type="EMBL" id="JASCZI010212890">
    <property type="protein sequence ID" value="MED6200502.1"/>
    <property type="molecule type" value="Genomic_DNA"/>
</dbReference>
<evidence type="ECO:0000313" key="1">
    <source>
        <dbReference type="EMBL" id="MED6200502.1"/>
    </source>
</evidence>
<comment type="caution">
    <text evidence="1">The sequence shown here is derived from an EMBL/GenBank/DDBJ whole genome shotgun (WGS) entry which is preliminary data.</text>
</comment>
<accession>A0ABU6XQX4</accession>